<sequence>MIKKIWHWVRDYSHLLHKHSLAFIYRKPPRHYLGHIVEHKAPVILIPGVYEKWHFLQALADPVSHTGHPIYVLEHLGYNTEEVHRSAKLVRELIDEKNLRNVIILAHSKGGLIGKHLLAFDNKDGRIKKVVAIATPFAGSRFPRVTRWKNLREFHPEHETLKKLKKQSHINHRVVSIFGEYDNHVWPTESCRLEGAKNIQVHSHGHHAILFSKKVRDIVMTEVEEIL</sequence>
<dbReference type="AlphaFoldDB" id="A0A1G2CIY3"/>
<name>A0A1G2CIY3_9BACT</name>
<dbReference type="EMBL" id="MHLC01000019">
    <property type="protein sequence ID" value="OGZ01207.1"/>
    <property type="molecule type" value="Genomic_DNA"/>
</dbReference>
<dbReference type="SUPFAM" id="SSF53474">
    <property type="entry name" value="alpha/beta-Hydrolases"/>
    <property type="match status" value="1"/>
</dbReference>
<evidence type="ECO:0000313" key="2">
    <source>
        <dbReference type="EMBL" id="OGZ01207.1"/>
    </source>
</evidence>
<evidence type="ECO:0000313" key="3">
    <source>
        <dbReference type="Proteomes" id="UP000178495"/>
    </source>
</evidence>
<dbReference type="STRING" id="1798652.A3A43_01785"/>
<feature type="domain" description="AB hydrolase-1" evidence="1">
    <location>
        <begin position="42"/>
        <end position="141"/>
    </location>
</feature>
<evidence type="ECO:0000259" key="1">
    <source>
        <dbReference type="Pfam" id="PF00561"/>
    </source>
</evidence>
<accession>A0A1G2CIY3</accession>
<dbReference type="Gene3D" id="3.40.50.1820">
    <property type="entry name" value="alpha/beta hydrolase"/>
    <property type="match status" value="1"/>
</dbReference>
<dbReference type="Pfam" id="PF00561">
    <property type="entry name" value="Abhydrolase_1"/>
    <property type="match status" value="1"/>
</dbReference>
<gene>
    <name evidence="2" type="ORF">A3A43_01785</name>
</gene>
<dbReference type="Proteomes" id="UP000178495">
    <property type="component" value="Unassembled WGS sequence"/>
</dbReference>
<dbReference type="InterPro" id="IPR000073">
    <property type="entry name" value="AB_hydrolase_1"/>
</dbReference>
<organism evidence="2 3">
    <name type="scientific">Candidatus Liptonbacteria bacterium RIFCSPLOWO2_01_FULL_56_20</name>
    <dbReference type="NCBI Taxonomy" id="1798652"/>
    <lineage>
        <taxon>Bacteria</taxon>
        <taxon>Candidatus Liptoniibacteriota</taxon>
    </lineage>
</organism>
<reference evidence="2 3" key="1">
    <citation type="journal article" date="2016" name="Nat. Commun.">
        <title>Thousands of microbial genomes shed light on interconnected biogeochemical processes in an aquifer system.</title>
        <authorList>
            <person name="Anantharaman K."/>
            <person name="Brown C.T."/>
            <person name="Hug L.A."/>
            <person name="Sharon I."/>
            <person name="Castelle C.J."/>
            <person name="Probst A.J."/>
            <person name="Thomas B.C."/>
            <person name="Singh A."/>
            <person name="Wilkins M.J."/>
            <person name="Karaoz U."/>
            <person name="Brodie E.L."/>
            <person name="Williams K.H."/>
            <person name="Hubbard S.S."/>
            <person name="Banfield J.F."/>
        </authorList>
    </citation>
    <scope>NUCLEOTIDE SEQUENCE [LARGE SCALE GENOMIC DNA]</scope>
</reference>
<dbReference type="InterPro" id="IPR029058">
    <property type="entry name" value="AB_hydrolase_fold"/>
</dbReference>
<protein>
    <recommendedName>
        <fullName evidence="1">AB hydrolase-1 domain-containing protein</fullName>
    </recommendedName>
</protein>
<proteinExistence type="predicted"/>
<comment type="caution">
    <text evidence="2">The sequence shown here is derived from an EMBL/GenBank/DDBJ whole genome shotgun (WGS) entry which is preliminary data.</text>
</comment>